<gene>
    <name evidence="5" type="primary">R3HDM2</name>
</gene>
<dbReference type="EMBL" id="CABD030083531">
    <property type="status" value="NOT_ANNOTATED_CDS"/>
    <property type="molecule type" value="Genomic_DNA"/>
</dbReference>
<feature type="compositionally biased region" description="Pro residues" evidence="2">
    <location>
        <begin position="659"/>
        <end position="668"/>
    </location>
</feature>
<dbReference type="FunFam" id="3.30.1370.50:FF:000001">
    <property type="entry name" value="R3H domain-containing protein 2 isoform 1"/>
    <property type="match status" value="1"/>
</dbReference>
<feature type="compositionally biased region" description="Basic and acidic residues" evidence="2">
    <location>
        <begin position="36"/>
        <end position="56"/>
    </location>
</feature>
<dbReference type="InterPro" id="IPR036867">
    <property type="entry name" value="R3H_dom_sf"/>
</dbReference>
<keyword evidence="6" id="KW-1185">Reference proteome</keyword>
<feature type="region of interest" description="Disordered" evidence="2">
    <location>
        <begin position="256"/>
        <end position="353"/>
    </location>
</feature>
<dbReference type="AlphaFoldDB" id="A0A2I2Y6X4"/>
<protein>
    <submittedName>
        <fullName evidence="5">R3H domain containing 2</fullName>
    </submittedName>
</protein>
<dbReference type="InterPro" id="IPR001374">
    <property type="entry name" value="R3H_dom"/>
</dbReference>
<feature type="compositionally biased region" description="Basic and acidic residues" evidence="2">
    <location>
        <begin position="257"/>
        <end position="270"/>
    </location>
</feature>
<dbReference type="SMART" id="SM00393">
    <property type="entry name" value="R3H"/>
    <property type="match status" value="1"/>
</dbReference>
<feature type="compositionally biased region" description="Polar residues" evidence="2">
    <location>
        <begin position="457"/>
        <end position="481"/>
    </location>
</feature>
<dbReference type="PROSITE" id="PS51061">
    <property type="entry name" value="R3H"/>
    <property type="match status" value="1"/>
</dbReference>
<feature type="compositionally biased region" description="Low complexity" evidence="2">
    <location>
        <begin position="736"/>
        <end position="754"/>
    </location>
</feature>
<dbReference type="Ensembl" id="ENSGGOT00000065680.1">
    <property type="protein sequence ID" value="ENSGGOP00000030637.1"/>
    <property type="gene ID" value="ENSGGOG00000015007.3"/>
</dbReference>
<feature type="compositionally biased region" description="Low complexity" evidence="2">
    <location>
        <begin position="669"/>
        <end position="691"/>
    </location>
</feature>
<feature type="compositionally biased region" description="Low complexity" evidence="2">
    <location>
        <begin position="283"/>
        <end position="294"/>
    </location>
</feature>
<feature type="compositionally biased region" description="Basic residues" evidence="2">
    <location>
        <begin position="58"/>
        <end position="71"/>
    </location>
</feature>
<proteinExistence type="predicted"/>
<dbReference type="PANTHER" id="PTHR15672">
    <property type="entry name" value="CAMP-REGULATED PHOSPHOPROTEIN 21 RELATED R3H DOMAIN CONTAINING PROTEIN"/>
    <property type="match status" value="1"/>
</dbReference>
<keyword evidence="1" id="KW-0597">Phosphoprotein</keyword>
<feature type="region of interest" description="Disordered" evidence="2">
    <location>
        <begin position="378"/>
        <end position="434"/>
    </location>
</feature>
<dbReference type="InterPro" id="IPR024771">
    <property type="entry name" value="SUZ"/>
</dbReference>
<evidence type="ECO:0000256" key="2">
    <source>
        <dbReference type="SAM" id="MobiDB-lite"/>
    </source>
</evidence>
<evidence type="ECO:0000259" key="4">
    <source>
        <dbReference type="PROSITE" id="PS51673"/>
    </source>
</evidence>
<dbReference type="EMBL" id="CABD030083533">
    <property type="status" value="NOT_ANNOTATED_CDS"/>
    <property type="molecule type" value="Genomic_DNA"/>
</dbReference>
<evidence type="ECO:0000256" key="1">
    <source>
        <dbReference type="ARBA" id="ARBA00022553"/>
    </source>
</evidence>
<dbReference type="InterPro" id="IPR051937">
    <property type="entry name" value="R3H_domain_containing"/>
</dbReference>
<dbReference type="Gene3D" id="3.30.1370.50">
    <property type="entry name" value="R3H-like domain"/>
    <property type="match status" value="1"/>
</dbReference>
<feature type="compositionally biased region" description="Low complexity" evidence="2">
    <location>
        <begin position="378"/>
        <end position="392"/>
    </location>
</feature>
<feature type="region of interest" description="Disordered" evidence="2">
    <location>
        <begin position="457"/>
        <end position="514"/>
    </location>
</feature>
<dbReference type="Proteomes" id="UP000001519">
    <property type="component" value="Chromosome 12"/>
</dbReference>
<feature type="region of interest" description="Disordered" evidence="2">
    <location>
        <begin position="32"/>
        <end position="71"/>
    </location>
</feature>
<feature type="compositionally biased region" description="Polar residues" evidence="2">
    <location>
        <begin position="725"/>
        <end position="735"/>
    </location>
</feature>
<dbReference type="PROSITE" id="PS51673">
    <property type="entry name" value="SUZ"/>
    <property type="match status" value="1"/>
</dbReference>
<feature type="region of interest" description="Disordered" evidence="2">
    <location>
        <begin position="105"/>
        <end position="147"/>
    </location>
</feature>
<name>A0A2I2Y6X4_GORGO</name>
<dbReference type="SUPFAM" id="SSF82708">
    <property type="entry name" value="R3H domain"/>
    <property type="match status" value="1"/>
</dbReference>
<feature type="domain" description="SUZ" evidence="4">
    <location>
        <begin position="233"/>
        <end position="311"/>
    </location>
</feature>
<evidence type="ECO:0000313" key="5">
    <source>
        <dbReference type="Ensembl" id="ENSGGOP00000030637.1"/>
    </source>
</evidence>
<reference evidence="6" key="1">
    <citation type="submission" date="2011-05" db="EMBL/GenBank/DDBJ databases">
        <title>Insights into the evolution of the great apes provided by the gorilla genome.</title>
        <authorList>
            <person name="Scally A."/>
        </authorList>
    </citation>
    <scope>NUCLEOTIDE SEQUENCE [LARGE SCALE GENOMIC DNA]</scope>
</reference>
<dbReference type="PANTHER" id="PTHR15672:SF13">
    <property type="entry name" value="R3H DOMAIN-CONTAINING PROTEIN 2"/>
    <property type="match status" value="1"/>
</dbReference>
<feature type="compositionally biased region" description="Polar residues" evidence="2">
    <location>
        <begin position="418"/>
        <end position="430"/>
    </location>
</feature>
<dbReference type="GeneTree" id="ENSGT00940000155609"/>
<reference evidence="5" key="4">
    <citation type="submission" date="2025-09" db="UniProtKB">
        <authorList>
            <consortium name="Ensembl"/>
        </authorList>
    </citation>
    <scope>IDENTIFICATION</scope>
</reference>
<feature type="domain" description="R3H" evidence="3">
    <location>
        <begin position="169"/>
        <end position="232"/>
    </location>
</feature>
<dbReference type="EMBL" id="CABD030083532">
    <property type="status" value="NOT_ANNOTATED_CDS"/>
    <property type="molecule type" value="Genomic_DNA"/>
</dbReference>
<reference evidence="5" key="3">
    <citation type="submission" date="2025-08" db="UniProtKB">
        <authorList>
            <consortium name="Ensembl"/>
        </authorList>
    </citation>
    <scope>IDENTIFICATION</scope>
</reference>
<dbReference type="CDD" id="cd02642">
    <property type="entry name" value="R3H_encore_like"/>
    <property type="match status" value="1"/>
</dbReference>
<organism evidence="5 6">
    <name type="scientific">Gorilla gorilla gorilla</name>
    <name type="common">Western lowland gorilla</name>
    <dbReference type="NCBI Taxonomy" id="9595"/>
    <lineage>
        <taxon>Eukaryota</taxon>
        <taxon>Metazoa</taxon>
        <taxon>Chordata</taxon>
        <taxon>Craniata</taxon>
        <taxon>Vertebrata</taxon>
        <taxon>Euteleostomi</taxon>
        <taxon>Mammalia</taxon>
        <taxon>Eutheria</taxon>
        <taxon>Euarchontoglires</taxon>
        <taxon>Primates</taxon>
        <taxon>Haplorrhini</taxon>
        <taxon>Catarrhini</taxon>
        <taxon>Hominidae</taxon>
        <taxon>Gorilla</taxon>
    </lineage>
</organism>
<reference evidence="5 6" key="2">
    <citation type="journal article" date="2012" name="Nature">
        <title>Insights into hominid evolution from the gorilla genome sequence.</title>
        <authorList>
            <person name="Scally A."/>
            <person name="Dutheil J.Y."/>
            <person name="Hillier L.W."/>
            <person name="Jordan G.E."/>
            <person name="Goodhead I."/>
            <person name="Herrero J."/>
            <person name="Hobolth A."/>
            <person name="Lappalainen T."/>
            <person name="Mailund T."/>
            <person name="Marques-Bonet T."/>
            <person name="McCarthy S."/>
            <person name="Montgomery S.H."/>
            <person name="Schwalie P.C."/>
            <person name="Tang Y.A."/>
            <person name="Ward M.C."/>
            <person name="Xue Y."/>
            <person name="Yngvadottir B."/>
            <person name="Alkan C."/>
            <person name="Andersen L.N."/>
            <person name="Ayub Q."/>
            <person name="Ball E.V."/>
            <person name="Beal K."/>
            <person name="Bradley B.J."/>
            <person name="Chen Y."/>
            <person name="Clee C.M."/>
            <person name="Fitzgerald S."/>
            <person name="Graves T.A."/>
            <person name="Gu Y."/>
            <person name="Heath P."/>
            <person name="Heger A."/>
            <person name="Karakoc E."/>
            <person name="Kolb-Kokocinski A."/>
            <person name="Laird G.K."/>
            <person name="Lunter G."/>
            <person name="Meader S."/>
            <person name="Mort M."/>
            <person name="Mullikin J.C."/>
            <person name="Munch K."/>
            <person name="O'Connor T.D."/>
            <person name="Phillips A.D."/>
            <person name="Prado-Martinez J."/>
            <person name="Rogers A.S."/>
            <person name="Sajjadian S."/>
            <person name="Schmidt D."/>
            <person name="Shaw K."/>
            <person name="Simpson J.T."/>
            <person name="Stenson P.D."/>
            <person name="Turner D.J."/>
            <person name="Vigilant L."/>
            <person name="Vilella A.J."/>
            <person name="Whitener W."/>
            <person name="Zhu B."/>
            <person name="Cooper D.N."/>
            <person name="de Jong P."/>
            <person name="Dermitzakis E.T."/>
            <person name="Eichler E.E."/>
            <person name="Flicek P."/>
            <person name="Goldman N."/>
            <person name="Mundy N.I."/>
            <person name="Ning Z."/>
            <person name="Odom D.T."/>
            <person name="Ponting C.P."/>
            <person name="Quail M.A."/>
            <person name="Ryder O.A."/>
            <person name="Searle S.M."/>
            <person name="Warren W.C."/>
            <person name="Wilson R.K."/>
            <person name="Schierup M.H."/>
            <person name="Rogers J."/>
            <person name="Tyler-Smith C."/>
            <person name="Durbin R."/>
        </authorList>
    </citation>
    <scope>NUCLEOTIDE SEQUENCE [LARGE SCALE GENOMIC DNA]</scope>
</reference>
<feature type="region of interest" description="Disordered" evidence="2">
    <location>
        <begin position="638"/>
        <end position="702"/>
    </location>
</feature>
<dbReference type="GO" id="GO:0003676">
    <property type="term" value="F:nucleic acid binding"/>
    <property type="evidence" value="ECO:0007669"/>
    <property type="project" value="UniProtKB-UniRule"/>
</dbReference>
<dbReference type="Bgee" id="ENSGGOG00000015007">
    <property type="expression patterns" value="Expressed in prefrontal cortex and 5 other cell types or tissues"/>
</dbReference>
<dbReference type="Pfam" id="PF01424">
    <property type="entry name" value="R3H"/>
    <property type="match status" value="1"/>
</dbReference>
<evidence type="ECO:0000259" key="3">
    <source>
        <dbReference type="PROSITE" id="PS51061"/>
    </source>
</evidence>
<evidence type="ECO:0000313" key="6">
    <source>
        <dbReference type="Proteomes" id="UP000001519"/>
    </source>
</evidence>
<feature type="region of interest" description="Disordered" evidence="2">
    <location>
        <begin position="715"/>
        <end position="757"/>
    </location>
</feature>
<feature type="compositionally biased region" description="Basic and acidic residues" evidence="2">
    <location>
        <begin position="109"/>
        <end position="143"/>
    </location>
</feature>
<accession>A0A2I2Y6X4</accession>
<sequence>MSNSNTTQETLEIMKESEKKLVEESVNKNKFISKTPSKEEIEKECEDTSLRQETQRRTSNHGHARKRAKSNSKLKLVRSLAVCEESSTPFADGPLETQDIIQLHISCPSDKEEEKSTKDVSEKEDKDKNKEKIPRKMLSRDSSQEYTDSTGIDLHEFLVNTLKKNPRDRMMLLKLEQEILEFINDNNNQFKKFPQMTSYHRMLLHRVAAYFGMDHNVDQTGKAVIINKTSNTRIPEQRFSEHIKDEKNTEFQQRFILKRDDASMDRDDNQVKNGKGGNREGLSRTSSSRQSSTDSELKSLEPRPWSSTDSDGSVRSMRPPVTKASSFSGISILTRGDSIGSSKGGSAGRISRPGMALGAPEVCNQVTSSQSVRGLLPCTAQQQQQQQQQQLPALPPTPQQQPPLNNHMISQADDLSNPFGQMSLSRQGSTEAADPSAALFQTPLISQHPQQTSFLMASTGQPLPTSNYSTSSHAPPTQQVLPPQGYMQPPQQIQVSYYPPGQYPNSNQQYRPLSHPVAYSPQRGQQLPQPSQQPGLQPMMPNQQQAAYQGMIGVQQPQNQGLLSGQRSSMGGQMQGLVVQYTPLPSYQVPVGSDSQNVVQPPFQQPMLVPVSQSVQGGLPAAGVPVYYSMIPPAQQNGTSPSVGFLQPPGSEQYQMPQSPSPCSPPQMPQQYSGVSPSGPGVVVMQLNVPNGPQPPQNPSMVQWSHCKYYSMDQRGQKPGDLYSPDSSPQANTQMSSSPVTSPTQSPAPSPVTSLSSVCTGLSPLPVLTQFPRPGGPAQGDGRYSLLGQPLQYNLSICPPLLHGQSTYTVHQGQSGLKHGNRGKRQALKSASTDLGTADVVLGRVLEVTDLPEGITRTEADKLFTQLAMSGAKIQWLKDAQGLPGGGGGDNSGTAENGRHSDLAALYTIVAVFPSPLAAQNASLRLNNSVSRFKLRMAKKNYDLRILERASSQ</sequence>